<gene>
    <name evidence="2" type="ORF">V6N12_030618</name>
</gene>
<keyword evidence="3" id="KW-1185">Reference proteome</keyword>
<name>A0ABR1ZIH7_9ROSI</name>
<keyword evidence="1" id="KW-0732">Signal</keyword>
<comment type="caution">
    <text evidence="2">The sequence shown here is derived from an EMBL/GenBank/DDBJ whole genome shotgun (WGS) entry which is preliminary data.</text>
</comment>
<organism evidence="2 3">
    <name type="scientific">Hibiscus sabdariffa</name>
    <name type="common">roselle</name>
    <dbReference type="NCBI Taxonomy" id="183260"/>
    <lineage>
        <taxon>Eukaryota</taxon>
        <taxon>Viridiplantae</taxon>
        <taxon>Streptophyta</taxon>
        <taxon>Embryophyta</taxon>
        <taxon>Tracheophyta</taxon>
        <taxon>Spermatophyta</taxon>
        <taxon>Magnoliopsida</taxon>
        <taxon>eudicotyledons</taxon>
        <taxon>Gunneridae</taxon>
        <taxon>Pentapetalae</taxon>
        <taxon>rosids</taxon>
        <taxon>malvids</taxon>
        <taxon>Malvales</taxon>
        <taxon>Malvaceae</taxon>
        <taxon>Malvoideae</taxon>
        <taxon>Hibiscus</taxon>
    </lineage>
</organism>
<reference evidence="2 3" key="1">
    <citation type="journal article" date="2024" name="G3 (Bethesda)">
        <title>Genome assembly of Hibiscus sabdariffa L. provides insights into metabolisms of medicinal natural products.</title>
        <authorList>
            <person name="Kim T."/>
        </authorList>
    </citation>
    <scope>NUCLEOTIDE SEQUENCE [LARGE SCALE GENOMIC DNA]</scope>
    <source>
        <strain evidence="2">TK-2024</strain>
        <tissue evidence="2">Old leaves</tissue>
    </source>
</reference>
<feature type="signal peptide" evidence="1">
    <location>
        <begin position="1"/>
        <end position="24"/>
    </location>
</feature>
<sequence length="200" mass="22335">MGGGFGLYSNILLPHSILLRIVACMGPISDGAVDMVGWWSECGGVFRVSKAYEIRAAEWLVLNLSDPKDFSLDPRHWDLMFGVVLWSLWLQRNASVFENPLLDSHSLLVRCRRWKAEVVQAIALGRGAGERVLLPRRLVVWEPPLDGQYKLNVDGARRHIDGVACCGGCLDAIRSIRNIDVSKTTSNLLWHICLLISRDG</sequence>
<evidence type="ECO:0000313" key="2">
    <source>
        <dbReference type="EMBL" id="KAK8480356.1"/>
    </source>
</evidence>
<feature type="chain" id="PRO_5046853209" evidence="1">
    <location>
        <begin position="25"/>
        <end position="200"/>
    </location>
</feature>
<evidence type="ECO:0000256" key="1">
    <source>
        <dbReference type="SAM" id="SignalP"/>
    </source>
</evidence>
<dbReference type="EMBL" id="JBBPBM010002068">
    <property type="protein sequence ID" value="KAK8480356.1"/>
    <property type="molecule type" value="Genomic_DNA"/>
</dbReference>
<dbReference type="Proteomes" id="UP001472677">
    <property type="component" value="Unassembled WGS sequence"/>
</dbReference>
<proteinExistence type="predicted"/>
<evidence type="ECO:0000313" key="3">
    <source>
        <dbReference type="Proteomes" id="UP001472677"/>
    </source>
</evidence>
<protein>
    <submittedName>
        <fullName evidence="2">Uncharacterized protein</fullName>
    </submittedName>
</protein>
<accession>A0ABR1ZIH7</accession>